<proteinExistence type="predicted"/>
<dbReference type="RefSeq" id="WP_310766199.1">
    <property type="nucleotide sequence ID" value="NZ_CP134050.1"/>
</dbReference>
<evidence type="ECO:0000313" key="2">
    <source>
        <dbReference type="Proteomes" id="UP001256827"/>
    </source>
</evidence>
<reference evidence="1 2" key="1">
    <citation type="submission" date="2023-09" db="EMBL/GenBank/DDBJ databases">
        <title>Complete Genome and Methylome dissection of Bacillus brevis NEB573 original source of BbsI restriction endonuclease.</title>
        <authorList>
            <person name="Fomenkov A."/>
            <person name="Roberts R.D."/>
        </authorList>
    </citation>
    <scope>NUCLEOTIDE SEQUENCE [LARGE SCALE GENOMIC DNA]</scope>
    <source>
        <strain evidence="1 2">NEB573</strain>
    </source>
</reference>
<sequence length="108" mass="11603">MRETRYADDTTFTGARIWPSFCRIVMTGDDSAHSPVPYASFALTRYFALVVSGIEGTGATIGERVKFVPKEIHLASTGLYISASNVIESPSTSVAVNGIEMLSPTVNV</sequence>
<evidence type="ECO:0000313" key="1">
    <source>
        <dbReference type="EMBL" id="WNC14256.1"/>
    </source>
</evidence>
<dbReference type="EMBL" id="CP134050">
    <property type="protein sequence ID" value="WNC14256.1"/>
    <property type="molecule type" value="Genomic_DNA"/>
</dbReference>
<keyword evidence="2" id="KW-1185">Reference proteome</keyword>
<protein>
    <submittedName>
        <fullName evidence="1">Uncharacterized protein</fullName>
    </submittedName>
</protein>
<organism evidence="1 2">
    <name type="scientific">Brevibacillus brevis</name>
    <name type="common">Bacillus brevis</name>
    <dbReference type="NCBI Taxonomy" id="1393"/>
    <lineage>
        <taxon>Bacteria</taxon>
        <taxon>Bacillati</taxon>
        <taxon>Bacillota</taxon>
        <taxon>Bacilli</taxon>
        <taxon>Bacillales</taxon>
        <taxon>Paenibacillaceae</taxon>
        <taxon>Brevibacillus</taxon>
    </lineage>
</organism>
<name>A0ABY9T4U6_BREBE</name>
<accession>A0ABY9T4U6</accession>
<dbReference type="Proteomes" id="UP001256827">
    <property type="component" value="Chromosome"/>
</dbReference>
<gene>
    <name evidence="1" type="ORF">RGB73_26840</name>
</gene>